<evidence type="ECO:0000256" key="1">
    <source>
        <dbReference type="ARBA" id="ARBA00004249"/>
    </source>
</evidence>
<keyword evidence="13" id="KW-0812">Transmembrane</keyword>
<evidence type="ECO:0000313" key="31">
    <source>
        <dbReference type="Proteomes" id="UP000033220"/>
    </source>
</evidence>
<dbReference type="GO" id="GO:0071555">
    <property type="term" value="P:cell wall organization"/>
    <property type="evidence" value="ECO:0007669"/>
    <property type="project" value="UniProtKB-KW"/>
</dbReference>
<dbReference type="GO" id="GO:0008658">
    <property type="term" value="F:penicillin binding"/>
    <property type="evidence" value="ECO:0007669"/>
    <property type="project" value="InterPro"/>
</dbReference>
<dbReference type="InterPro" id="IPR001264">
    <property type="entry name" value="Glyco_trans_51"/>
</dbReference>
<reference evidence="30 31" key="1">
    <citation type="submission" date="2012-02" db="EMBL/GenBank/DDBJ databases">
        <title>Shotgun genome sequence of Phaeospirillum photometricum DSM 122.</title>
        <authorList>
            <person name="Duquesne K."/>
            <person name="Sturgis J."/>
        </authorList>
    </citation>
    <scope>NUCLEOTIDE SEQUENCE [LARGE SCALE GENOMIC DNA]</scope>
    <source>
        <strain evidence="31">DSM122</strain>
    </source>
</reference>
<keyword evidence="16" id="KW-0735">Signal-anchor</keyword>
<comment type="pathway">
    <text evidence="26">Glycan biosynthesis.</text>
</comment>
<evidence type="ECO:0000256" key="18">
    <source>
        <dbReference type="ARBA" id="ARBA00022989"/>
    </source>
</evidence>
<keyword evidence="12 30" id="KW-0808">Transferase</keyword>
<keyword evidence="15" id="KW-0133">Cell shape</keyword>
<keyword evidence="10" id="KW-0645">Protease</keyword>
<evidence type="ECO:0000256" key="23">
    <source>
        <dbReference type="ARBA" id="ARBA00034000"/>
    </source>
</evidence>
<keyword evidence="17" id="KW-0573">Peptidoglycan synthesis</keyword>
<evidence type="ECO:0000256" key="21">
    <source>
        <dbReference type="ARBA" id="ARBA00023268"/>
    </source>
</evidence>
<evidence type="ECO:0000256" key="9">
    <source>
        <dbReference type="ARBA" id="ARBA00022645"/>
    </source>
</evidence>
<dbReference type="GO" id="GO:0006508">
    <property type="term" value="P:proteolysis"/>
    <property type="evidence" value="ECO:0007669"/>
    <property type="project" value="UniProtKB-KW"/>
</dbReference>
<dbReference type="EMBL" id="HE663493">
    <property type="protein sequence ID" value="CCG09218.1"/>
    <property type="molecule type" value="Genomic_DNA"/>
</dbReference>
<dbReference type="Gene3D" id="2.40.50.140">
    <property type="entry name" value="Nucleic acid-binding proteins"/>
    <property type="match status" value="1"/>
</dbReference>
<feature type="domain" description="Penicillin-binding protein transpeptidase" evidence="27">
    <location>
        <begin position="439"/>
        <end position="730"/>
    </location>
</feature>
<evidence type="ECO:0000256" key="4">
    <source>
        <dbReference type="ARBA" id="ARBA00007739"/>
    </source>
</evidence>
<evidence type="ECO:0000256" key="14">
    <source>
        <dbReference type="ARBA" id="ARBA00022801"/>
    </source>
</evidence>
<keyword evidence="14" id="KW-0378">Hydrolase</keyword>
<accession>H6SMT3</accession>
<evidence type="ECO:0000256" key="22">
    <source>
        <dbReference type="ARBA" id="ARBA00023316"/>
    </source>
</evidence>
<evidence type="ECO:0000256" key="8">
    <source>
        <dbReference type="ARBA" id="ARBA00022519"/>
    </source>
</evidence>
<keyword evidence="22" id="KW-0961">Cell wall biogenesis/degradation</keyword>
<dbReference type="HOGENOM" id="CLU_006354_2_4_5"/>
<evidence type="ECO:0000256" key="17">
    <source>
        <dbReference type="ARBA" id="ARBA00022984"/>
    </source>
</evidence>
<evidence type="ECO:0000256" key="12">
    <source>
        <dbReference type="ARBA" id="ARBA00022679"/>
    </source>
</evidence>
<dbReference type="EC" id="2.4.99.28" evidence="24"/>
<evidence type="ECO:0000256" key="15">
    <source>
        <dbReference type="ARBA" id="ARBA00022960"/>
    </source>
</evidence>
<evidence type="ECO:0000256" key="2">
    <source>
        <dbReference type="ARBA" id="ARBA00004752"/>
    </source>
</evidence>
<gene>
    <name evidence="30" type="ORF">RSPPHO_02592</name>
</gene>
<dbReference type="Pfam" id="PF17092">
    <property type="entry name" value="PCB_OB"/>
    <property type="match status" value="1"/>
</dbReference>
<dbReference type="GO" id="GO:0008360">
    <property type="term" value="P:regulation of cell shape"/>
    <property type="evidence" value="ECO:0007669"/>
    <property type="project" value="UniProtKB-KW"/>
</dbReference>
<name>H6SMT3_PARPM</name>
<dbReference type="SUPFAM" id="SSF56601">
    <property type="entry name" value="beta-lactamase/transpeptidase-like"/>
    <property type="match status" value="1"/>
</dbReference>
<comment type="catalytic activity">
    <reaction evidence="23">
        <text>Preferential cleavage: (Ac)2-L-Lys-D-Ala-|-D-Ala. Also transpeptidation of peptidyl-alanyl moieties that are N-acyl substituents of D-alanine.</text>
        <dbReference type="EC" id="3.4.16.4"/>
    </reaction>
</comment>
<proteinExistence type="inferred from homology"/>
<keyword evidence="11 30" id="KW-0328">Glycosyltransferase</keyword>
<keyword evidence="21" id="KW-0511">Multifunctional enzyme</keyword>
<dbReference type="GO" id="GO:0005886">
    <property type="term" value="C:plasma membrane"/>
    <property type="evidence" value="ECO:0007669"/>
    <property type="project" value="UniProtKB-SubCell"/>
</dbReference>
<keyword evidence="18" id="KW-1133">Transmembrane helix</keyword>
<evidence type="ECO:0000256" key="20">
    <source>
        <dbReference type="ARBA" id="ARBA00023251"/>
    </source>
</evidence>
<evidence type="ECO:0000256" key="13">
    <source>
        <dbReference type="ARBA" id="ARBA00022692"/>
    </source>
</evidence>
<evidence type="ECO:0000256" key="7">
    <source>
        <dbReference type="ARBA" id="ARBA00022475"/>
    </source>
</evidence>
<keyword evidence="9" id="KW-0121">Carboxypeptidase</keyword>
<dbReference type="InterPro" id="IPR023346">
    <property type="entry name" value="Lysozyme-like_dom_sf"/>
</dbReference>
<keyword evidence="31" id="KW-1185">Reference proteome</keyword>
<evidence type="ECO:0000259" key="29">
    <source>
        <dbReference type="Pfam" id="PF17092"/>
    </source>
</evidence>
<dbReference type="PANTHER" id="PTHR32282">
    <property type="entry name" value="BINDING PROTEIN TRANSPEPTIDASE, PUTATIVE-RELATED"/>
    <property type="match status" value="1"/>
</dbReference>
<evidence type="ECO:0000256" key="6">
    <source>
        <dbReference type="ARBA" id="ARBA00018638"/>
    </source>
</evidence>
<keyword evidence="7" id="KW-1003">Cell membrane</keyword>
<dbReference type="Pfam" id="PF00912">
    <property type="entry name" value="Transgly"/>
    <property type="match status" value="1"/>
</dbReference>
<dbReference type="KEGG" id="rpm:RSPPHO_02592"/>
<sequence length="846" mass="91031">MSSMMRIVLTLALVSLMGGAGGVAVIANRFGGDLPDYRALANYEPAITTRVLASDGRLMAEYAIERRVYVPIQAIPQTVINAFLSAEDKNFYEHSGVDFVGLFRAVVTNVRNVGSGRRPVGASTITQQVAKNFLLSSEVSIDRKVKEAILAFRIEQAFSKDRILELYLNEIYLGQGSYGVAAAAMNYFNKGLDELTVAEAAYLAALPKAPNNYHPTRKAEAARARRNWVLERMAEDGHITKEQAEAGAAEPLVVRERDEARIVRHAEFFSEDVRRQLQARYGEEALYKGGMYVRTTLDPRLQDIATDALRNGLINYDQRHGYRGPVASLPTVNGWKELLTAIPAPPGLPEMWRVAVVLRLDPGEARLGFTDGYGGSIPTAELAWARPLQNGRLGAAPRKPADILKVGDVILVEALKANAKGKPYPNGTFALRQMPEVEGALVAMDPHTGRVLAMVGGFSRGRSEFNRATQAKRQPGSAFKPFVYLSALDHGYTPATIILDAPFVYDPGPGQPLWRPKNYSGQYYGPTTLRVGIEMSRNLMTVRLANAVGMDVVAQTAERFGVVETMPRVLAASLGAVETTVMNLTTAYAMLVNGGRRIEPTLIDRIQDRNGKTVYRHDQRPCDTCLASQPGAVPVIVDNREQMTDPLSAYQMVSILQGVVQRGTGSKVRAVGKTVAGKTGTSNDSLDTWFVGFSPDLVCGVFVGYDEPRSLGGHEAGSTTAAPIFTAFMKEALADKPDLPFRVPPGIKFVRIDRHTGQRAGPGSPEALLEAFKPGTEPSDAQVVIDGSAPTPLGADPATWGAAPADGTLPPVGGQVLAPVQAPAWEGAAPVPSGAPETAPSAGGLY</sequence>
<dbReference type="FunFam" id="1.10.3810.10:FF:000003">
    <property type="entry name" value="Penicillin-binding protein 1a"/>
    <property type="match status" value="1"/>
</dbReference>
<dbReference type="Proteomes" id="UP000033220">
    <property type="component" value="Chromosome DSM 122"/>
</dbReference>
<keyword evidence="20" id="KW-0046">Antibiotic resistance</keyword>
<evidence type="ECO:0000256" key="10">
    <source>
        <dbReference type="ARBA" id="ARBA00022670"/>
    </source>
</evidence>
<evidence type="ECO:0000256" key="19">
    <source>
        <dbReference type="ARBA" id="ARBA00023136"/>
    </source>
</evidence>
<evidence type="ECO:0000256" key="25">
    <source>
        <dbReference type="ARBA" id="ARBA00049902"/>
    </source>
</evidence>
<dbReference type="InterPro" id="IPR001460">
    <property type="entry name" value="PCN-bd_Tpept"/>
</dbReference>
<dbReference type="InterPro" id="IPR012338">
    <property type="entry name" value="Beta-lactam/transpept-like"/>
</dbReference>
<dbReference type="Pfam" id="PF00905">
    <property type="entry name" value="Transpeptidase"/>
    <property type="match status" value="1"/>
</dbReference>
<feature type="domain" description="Penicillin-binding protein OB-like" evidence="29">
    <location>
        <begin position="322"/>
        <end position="437"/>
    </location>
</feature>
<comment type="similarity">
    <text evidence="3">In the C-terminal section; belongs to the transpeptidase family.</text>
</comment>
<dbReference type="Gene3D" id="1.10.3810.10">
    <property type="entry name" value="Biosynthetic peptidoglycan transglycosylase-like"/>
    <property type="match status" value="1"/>
</dbReference>
<protein>
    <recommendedName>
        <fullName evidence="6">Penicillin-binding protein 1A</fullName>
        <ecNumber evidence="24">2.4.99.28</ecNumber>
        <ecNumber evidence="5">3.4.16.4</ecNumber>
    </recommendedName>
</protein>
<keyword evidence="8" id="KW-0997">Cell inner membrane</keyword>
<feature type="domain" description="Glycosyl transferase family 51" evidence="28">
    <location>
        <begin position="56"/>
        <end position="233"/>
    </location>
</feature>
<evidence type="ECO:0000256" key="16">
    <source>
        <dbReference type="ARBA" id="ARBA00022968"/>
    </source>
</evidence>
<dbReference type="STRING" id="1150469.RSPPHO_02592"/>
<dbReference type="UniPathway" id="UPA00219"/>
<organism evidence="30 31">
    <name type="scientific">Pararhodospirillum photometricum DSM 122</name>
    <dbReference type="NCBI Taxonomy" id="1150469"/>
    <lineage>
        <taxon>Bacteria</taxon>
        <taxon>Pseudomonadati</taxon>
        <taxon>Pseudomonadota</taxon>
        <taxon>Alphaproteobacteria</taxon>
        <taxon>Rhodospirillales</taxon>
        <taxon>Rhodospirillaceae</taxon>
        <taxon>Pararhodospirillum</taxon>
    </lineage>
</organism>
<evidence type="ECO:0000256" key="26">
    <source>
        <dbReference type="ARBA" id="ARBA00060592"/>
    </source>
</evidence>
<dbReference type="EC" id="3.4.16.4" evidence="5"/>
<dbReference type="InterPro" id="IPR031376">
    <property type="entry name" value="PCB_OB"/>
</dbReference>
<comment type="similarity">
    <text evidence="4">In the N-terminal section; belongs to the glycosyltransferase 51 family.</text>
</comment>
<comment type="pathway">
    <text evidence="2">Cell wall biogenesis; peptidoglycan biosynthesis.</text>
</comment>
<dbReference type="InterPro" id="IPR036950">
    <property type="entry name" value="PBP_transglycosylase"/>
</dbReference>
<dbReference type="InterPro" id="IPR012340">
    <property type="entry name" value="NA-bd_OB-fold"/>
</dbReference>
<dbReference type="AlphaFoldDB" id="H6SMT3"/>
<evidence type="ECO:0000259" key="27">
    <source>
        <dbReference type="Pfam" id="PF00905"/>
    </source>
</evidence>
<evidence type="ECO:0000259" key="28">
    <source>
        <dbReference type="Pfam" id="PF00912"/>
    </source>
</evidence>
<dbReference type="PATRIC" id="fig|1150469.3.peg.2947"/>
<dbReference type="eggNOG" id="COG5009">
    <property type="taxonomic scope" value="Bacteria"/>
</dbReference>
<dbReference type="Gene3D" id="3.40.710.10">
    <property type="entry name" value="DD-peptidase/beta-lactamase superfamily"/>
    <property type="match status" value="2"/>
</dbReference>
<dbReference type="GO" id="GO:0046677">
    <property type="term" value="P:response to antibiotic"/>
    <property type="evidence" value="ECO:0007669"/>
    <property type="project" value="UniProtKB-KW"/>
</dbReference>
<evidence type="ECO:0000256" key="24">
    <source>
        <dbReference type="ARBA" id="ARBA00044770"/>
    </source>
</evidence>
<dbReference type="GO" id="GO:0009002">
    <property type="term" value="F:serine-type D-Ala-D-Ala carboxypeptidase activity"/>
    <property type="evidence" value="ECO:0007669"/>
    <property type="project" value="UniProtKB-EC"/>
</dbReference>
<dbReference type="NCBIfam" id="TIGR02074">
    <property type="entry name" value="PBP_1a_fam"/>
    <property type="match status" value="1"/>
</dbReference>
<comment type="catalytic activity">
    <reaction evidence="25">
        <text>[GlcNAc-(1-&gt;4)-Mur2Ac(oyl-L-Ala-gamma-D-Glu-L-Lys-D-Ala-D-Ala)](n)-di-trans,octa-cis-undecaprenyl diphosphate + beta-D-GlcNAc-(1-&gt;4)-Mur2Ac(oyl-L-Ala-gamma-D-Glu-L-Lys-D-Ala-D-Ala)-di-trans,octa-cis-undecaprenyl diphosphate = [GlcNAc-(1-&gt;4)-Mur2Ac(oyl-L-Ala-gamma-D-Glu-L-Lys-D-Ala-D-Ala)](n+1)-di-trans,octa-cis-undecaprenyl diphosphate + di-trans,octa-cis-undecaprenyl diphosphate + H(+)</text>
        <dbReference type="Rhea" id="RHEA:23708"/>
        <dbReference type="Rhea" id="RHEA-COMP:9602"/>
        <dbReference type="Rhea" id="RHEA-COMP:9603"/>
        <dbReference type="ChEBI" id="CHEBI:15378"/>
        <dbReference type="ChEBI" id="CHEBI:58405"/>
        <dbReference type="ChEBI" id="CHEBI:60033"/>
        <dbReference type="ChEBI" id="CHEBI:78435"/>
        <dbReference type="EC" id="2.4.99.28"/>
    </reaction>
</comment>
<evidence type="ECO:0000256" key="11">
    <source>
        <dbReference type="ARBA" id="ARBA00022676"/>
    </source>
</evidence>
<dbReference type="GO" id="GO:0009252">
    <property type="term" value="P:peptidoglycan biosynthetic process"/>
    <property type="evidence" value="ECO:0007669"/>
    <property type="project" value="UniProtKB-UniPathway"/>
</dbReference>
<keyword evidence="19" id="KW-0472">Membrane</keyword>
<comment type="subcellular location">
    <subcellularLocation>
        <location evidence="1">Cell inner membrane</location>
        <topology evidence="1">Single-pass type II membrane protein</topology>
    </subcellularLocation>
</comment>
<dbReference type="GO" id="GO:0008955">
    <property type="term" value="F:peptidoglycan glycosyltransferase activity"/>
    <property type="evidence" value="ECO:0007669"/>
    <property type="project" value="UniProtKB-EC"/>
</dbReference>
<evidence type="ECO:0000256" key="5">
    <source>
        <dbReference type="ARBA" id="ARBA00012448"/>
    </source>
</evidence>
<dbReference type="SUPFAM" id="SSF53955">
    <property type="entry name" value="Lysozyme-like"/>
    <property type="match status" value="1"/>
</dbReference>
<dbReference type="GO" id="GO:0030288">
    <property type="term" value="C:outer membrane-bounded periplasmic space"/>
    <property type="evidence" value="ECO:0007669"/>
    <property type="project" value="TreeGrafter"/>
</dbReference>
<dbReference type="InterPro" id="IPR050396">
    <property type="entry name" value="Glycosyltr_51/Transpeptidase"/>
</dbReference>
<evidence type="ECO:0000313" key="30">
    <source>
        <dbReference type="EMBL" id="CCG09218.1"/>
    </source>
</evidence>
<evidence type="ECO:0000256" key="3">
    <source>
        <dbReference type="ARBA" id="ARBA00007090"/>
    </source>
</evidence>
<dbReference type="PANTHER" id="PTHR32282:SF27">
    <property type="entry name" value="PENICILLIN-BINDING PROTEIN 1A"/>
    <property type="match status" value="1"/>
</dbReference>